<dbReference type="InterPro" id="IPR046450">
    <property type="entry name" value="PA_dom_sf"/>
</dbReference>
<keyword evidence="3" id="KW-0812">Transmembrane</keyword>
<keyword evidence="7" id="KW-0645">Protease</keyword>
<dbReference type="InterPro" id="IPR007484">
    <property type="entry name" value="Peptidase_M28"/>
</dbReference>
<evidence type="ECO:0000313" key="7">
    <source>
        <dbReference type="EMBL" id="OAA65701.1"/>
    </source>
</evidence>
<dbReference type="InterPro" id="IPR003137">
    <property type="entry name" value="PA_domain"/>
</dbReference>
<feature type="compositionally biased region" description="Low complexity" evidence="2">
    <location>
        <begin position="239"/>
        <end position="251"/>
    </location>
</feature>
<feature type="transmembrane region" description="Helical" evidence="3">
    <location>
        <begin position="263"/>
        <end position="289"/>
    </location>
</feature>
<dbReference type="PANTHER" id="PTHR10404">
    <property type="entry name" value="N-ACETYLATED-ALPHA-LINKED ACIDIC DIPEPTIDASE"/>
    <property type="match status" value="1"/>
</dbReference>
<evidence type="ECO:0000313" key="8">
    <source>
        <dbReference type="Proteomes" id="UP000076874"/>
    </source>
</evidence>
<dbReference type="SUPFAM" id="SSF47672">
    <property type="entry name" value="Transferrin receptor-like dimerisation domain"/>
    <property type="match status" value="1"/>
</dbReference>
<protein>
    <submittedName>
        <fullName evidence="7">Glutamate carboxypeptidase</fullName>
    </submittedName>
</protein>
<feature type="region of interest" description="Disordered" evidence="2">
    <location>
        <begin position="219"/>
        <end position="251"/>
    </location>
</feature>
<dbReference type="InterPro" id="IPR036757">
    <property type="entry name" value="TFR-like_dimer_dom_sf"/>
</dbReference>
<feature type="compositionally biased region" description="Low complexity" evidence="2">
    <location>
        <begin position="73"/>
        <end position="87"/>
    </location>
</feature>
<dbReference type="SUPFAM" id="SSF53187">
    <property type="entry name" value="Zn-dependent exopeptidases"/>
    <property type="match status" value="1"/>
</dbReference>
<evidence type="ECO:0000256" key="2">
    <source>
        <dbReference type="SAM" id="MobiDB-lite"/>
    </source>
</evidence>
<dbReference type="Gene3D" id="3.50.30.30">
    <property type="match status" value="1"/>
</dbReference>
<keyword evidence="7" id="KW-0121">Carboxypeptidase</keyword>
<evidence type="ECO:0000256" key="3">
    <source>
        <dbReference type="SAM" id="Phobius"/>
    </source>
</evidence>
<keyword evidence="7" id="KW-0378">Hydrolase</keyword>
<dbReference type="CDD" id="cd08022">
    <property type="entry name" value="M28_PSMA_like"/>
    <property type="match status" value="1"/>
</dbReference>
<keyword evidence="3" id="KW-1133">Transmembrane helix</keyword>
<evidence type="ECO:0000259" key="4">
    <source>
        <dbReference type="Pfam" id="PF02225"/>
    </source>
</evidence>
<dbReference type="GO" id="GO:0004180">
    <property type="term" value="F:carboxypeptidase activity"/>
    <property type="evidence" value="ECO:0007669"/>
    <property type="project" value="UniProtKB-KW"/>
</dbReference>
<keyword evidence="3" id="KW-0472">Membrane</keyword>
<dbReference type="PANTHER" id="PTHR10404:SF71">
    <property type="entry name" value="CARBOXYPEPTIDASE TRE2, PUTATIVE (AFU_ORTHOLOGUE AFUA_3G10650)-RELATED"/>
    <property type="match status" value="1"/>
</dbReference>
<dbReference type="OrthoDB" id="5841748at2759"/>
<feature type="domain" description="Peptidase M28" evidence="6">
    <location>
        <begin position="611"/>
        <end position="794"/>
    </location>
</feature>
<dbReference type="Gene3D" id="1.20.930.40">
    <property type="entry name" value="Transferrin receptor-like, dimerisation domain"/>
    <property type="match status" value="1"/>
</dbReference>
<name>A0A167Y1C3_9HYPO</name>
<feature type="region of interest" description="Disordered" evidence="2">
    <location>
        <begin position="1"/>
        <end position="140"/>
    </location>
</feature>
<dbReference type="Pfam" id="PF04253">
    <property type="entry name" value="TFR_dimer"/>
    <property type="match status" value="1"/>
</dbReference>
<dbReference type="AlphaFoldDB" id="A0A167Y1C3"/>
<dbReference type="InterPro" id="IPR039373">
    <property type="entry name" value="Peptidase_M28B"/>
</dbReference>
<dbReference type="Proteomes" id="UP000076874">
    <property type="component" value="Unassembled WGS sequence"/>
</dbReference>
<evidence type="ECO:0000259" key="5">
    <source>
        <dbReference type="Pfam" id="PF04253"/>
    </source>
</evidence>
<organism evidence="7 8">
    <name type="scientific">Niveomyces insectorum RCEF 264</name>
    <dbReference type="NCBI Taxonomy" id="1081102"/>
    <lineage>
        <taxon>Eukaryota</taxon>
        <taxon>Fungi</taxon>
        <taxon>Dikarya</taxon>
        <taxon>Ascomycota</taxon>
        <taxon>Pezizomycotina</taxon>
        <taxon>Sordariomycetes</taxon>
        <taxon>Hypocreomycetidae</taxon>
        <taxon>Hypocreales</taxon>
        <taxon>Cordycipitaceae</taxon>
        <taxon>Niveomyces</taxon>
    </lineage>
</organism>
<dbReference type="EMBL" id="AZHD01000003">
    <property type="protein sequence ID" value="OAA65701.1"/>
    <property type="molecule type" value="Genomic_DNA"/>
</dbReference>
<dbReference type="SUPFAM" id="SSF52025">
    <property type="entry name" value="PA domain"/>
    <property type="match status" value="1"/>
</dbReference>
<evidence type="ECO:0000256" key="1">
    <source>
        <dbReference type="ARBA" id="ARBA00005634"/>
    </source>
</evidence>
<dbReference type="FunFam" id="3.40.630.10:FF:000101">
    <property type="entry name" value="N-acetylated alpha-linked acidic dipeptidase like 1"/>
    <property type="match status" value="1"/>
</dbReference>
<keyword evidence="8" id="KW-1185">Reference proteome</keyword>
<dbReference type="InterPro" id="IPR007365">
    <property type="entry name" value="TFR-like_dimer_dom"/>
</dbReference>
<dbReference type="Gene3D" id="3.40.630.10">
    <property type="entry name" value="Zn peptidases"/>
    <property type="match status" value="1"/>
</dbReference>
<dbReference type="Pfam" id="PF04389">
    <property type="entry name" value="Peptidase_M28"/>
    <property type="match status" value="1"/>
</dbReference>
<feature type="domain" description="Transferrin receptor-like dimerisation" evidence="5">
    <location>
        <begin position="869"/>
        <end position="993"/>
    </location>
</feature>
<dbReference type="CDD" id="cd02121">
    <property type="entry name" value="PA_GCPII_like"/>
    <property type="match status" value="1"/>
</dbReference>
<feature type="domain" description="PA" evidence="4">
    <location>
        <begin position="422"/>
        <end position="509"/>
    </location>
</feature>
<gene>
    <name evidence="7" type="ORF">SPI_02488</name>
</gene>
<dbReference type="STRING" id="1081102.A0A167Y1C3"/>
<dbReference type="Pfam" id="PF02225">
    <property type="entry name" value="PA"/>
    <property type="match status" value="1"/>
</dbReference>
<evidence type="ECO:0000259" key="6">
    <source>
        <dbReference type="Pfam" id="PF04389"/>
    </source>
</evidence>
<proteinExistence type="inferred from homology"/>
<sequence length="995" mass="107736">MAPYLPKDGDAEDDRYDPPIPTYDEAVSGGSNGHGGLMPSPSTFDPLSPMGEAFYAPENENGSLLRRPHRRNASTASDVAAGADAAAPNRLHVRSRAGGYRPPTVETDDEDSTWSSTDSDAGHGGHGGRGDSMHGDDDDVATETAHVRREMMELEMEDPLDRSNQHGWRGRPSIFGKGFSISLPTWARKWRWSMPRIRIRLPDGSQGSPSLTSRLGRFTRLSDGRDDGGDNSTNAPVPSGATGTEGASSATARRRCWPDRLKFNAGTTFVVFGRLFAVLIVLGFVYLLFMSDLFTNLSRRLGNQVFDPESIRMHIQASVDAGKMRDMVKHFSSYAHVAGTEGDFALAIDVKNLFAKYGLEDVTVDEYYVYLNYPTADGRAVEILDADGHATWTAKLEEDNAGGNTAKHQTYAFHGLSKADDVRGPLIYANYGSRADFQTLHDIGVDTTGAIALVRSGGTQGHRASKVKAAELAGFAGCLVYTDPRDDGFLQGEVAPKGRYLPADAVERGSVSLTSWIVGDVLTPGWESKKGLPRMSPEAATGLVKIPSLPLAWRDAQVLLQRLAGAGQRVPQGWEGGVPDVAQWWTGDAKGSPVVRLKNEQDEVTDQPVWNVYGRIVGVEQAAKKVIVGNHRDAWTFGATGPHSGTAVMLEVARIFGDLLDRGWRPLRTIEFMSWDAAEYNLIGSTEYVEKNLDMLREDALAYINLDQAVTGGELHAAGSPVFSKLLLQVLKRVGDPHANASLHDLWEQRGGQLEVLGAGSDYVAFQDLAGTSSLDLRFDGPASPLHTSYDTFAWMDHVGDPGFVSHSLLAQVVGLMLIELADRPIMPFDIPAYAASLALWVKELAQDIQKSQAAAGPAAGATAVVEVDVAGLEFAANVLVAAARDFERWDLKWESQVLAAGGWESSGLGSERVKYVNRMSQFETDLLDLENGGGIPNRTQFKHVVFGPKLWVSHEGELFPAVRDAVAAGDWALVNSTVAKIADIFQNAAAHLID</sequence>
<accession>A0A167Y1C3</accession>
<feature type="compositionally biased region" description="Basic and acidic residues" evidence="2">
    <location>
        <begin position="120"/>
        <end position="135"/>
    </location>
</feature>
<comment type="similarity">
    <text evidence="1">Belongs to the peptidase M28 family. M28B subfamily.</text>
</comment>
<reference evidence="7 8" key="1">
    <citation type="journal article" date="2016" name="Genome Biol. Evol.">
        <title>Divergent and convergent evolution of fungal pathogenicity.</title>
        <authorList>
            <person name="Shang Y."/>
            <person name="Xiao G."/>
            <person name="Zheng P."/>
            <person name="Cen K."/>
            <person name="Zhan S."/>
            <person name="Wang C."/>
        </authorList>
    </citation>
    <scope>NUCLEOTIDE SEQUENCE [LARGE SCALE GENOMIC DNA]</scope>
    <source>
        <strain evidence="7 8">RCEF 264</strain>
    </source>
</reference>
<comment type="caution">
    <text evidence="7">The sequence shown here is derived from an EMBL/GenBank/DDBJ whole genome shotgun (WGS) entry which is preliminary data.</text>
</comment>